<dbReference type="EMBL" id="BSTI01000015">
    <property type="protein sequence ID" value="GLY69251.1"/>
    <property type="molecule type" value="Genomic_DNA"/>
</dbReference>
<evidence type="ECO:0000313" key="4">
    <source>
        <dbReference type="Proteomes" id="UP001165136"/>
    </source>
</evidence>
<dbReference type="GO" id="GO:0004725">
    <property type="term" value="F:protein tyrosine phosphatase activity"/>
    <property type="evidence" value="ECO:0007669"/>
    <property type="project" value="UniProtKB-EC"/>
</dbReference>
<keyword evidence="4" id="KW-1185">Reference proteome</keyword>
<protein>
    <recommendedName>
        <fullName evidence="1">protein-tyrosine-phosphatase</fullName>
        <ecNumber evidence="1">3.1.3.48</ecNumber>
    </recommendedName>
</protein>
<evidence type="ECO:0000313" key="3">
    <source>
        <dbReference type="EMBL" id="GLY69251.1"/>
    </source>
</evidence>
<dbReference type="InterPro" id="IPR036196">
    <property type="entry name" value="Ptyr_pPase_sf"/>
</dbReference>
<dbReference type="RefSeq" id="WP_052372329.1">
    <property type="nucleotide sequence ID" value="NZ_BSTI01000015.1"/>
</dbReference>
<proteinExistence type="predicted"/>
<evidence type="ECO:0000256" key="1">
    <source>
        <dbReference type="ARBA" id="ARBA00013064"/>
    </source>
</evidence>
<dbReference type="PANTHER" id="PTHR11717">
    <property type="entry name" value="LOW MOLECULAR WEIGHT PROTEIN TYROSINE PHOSPHATASE"/>
    <property type="match status" value="1"/>
</dbReference>
<dbReference type="Proteomes" id="UP001165136">
    <property type="component" value="Unassembled WGS sequence"/>
</dbReference>
<dbReference type="InterPro" id="IPR050438">
    <property type="entry name" value="LMW_PTPase"/>
</dbReference>
<feature type="domain" description="Phosphotyrosine protein phosphatase I" evidence="2">
    <location>
        <begin position="11"/>
        <end position="198"/>
    </location>
</feature>
<accession>A0A9W6R4C1</accession>
<comment type="caution">
    <text evidence="3">The sequence shown here is derived from an EMBL/GenBank/DDBJ whole genome shotgun (WGS) entry which is preliminary data.</text>
</comment>
<gene>
    <name evidence="3" type="ORF">Atai01_58700</name>
</gene>
<dbReference type="PANTHER" id="PTHR11717:SF7">
    <property type="entry name" value="LOW MOLECULAR WEIGHT PHOSPHOTYROSINE PROTEIN PHOSPHATASE"/>
    <property type="match status" value="1"/>
</dbReference>
<dbReference type="SMART" id="SM00226">
    <property type="entry name" value="LMWPc"/>
    <property type="match status" value="1"/>
</dbReference>
<name>A0A9W6R4C1_9PSEU</name>
<organism evidence="3 4">
    <name type="scientific">Amycolatopsis taiwanensis</name>
    <dbReference type="NCBI Taxonomy" id="342230"/>
    <lineage>
        <taxon>Bacteria</taxon>
        <taxon>Bacillati</taxon>
        <taxon>Actinomycetota</taxon>
        <taxon>Actinomycetes</taxon>
        <taxon>Pseudonocardiales</taxon>
        <taxon>Pseudonocardiaceae</taxon>
        <taxon>Amycolatopsis</taxon>
    </lineage>
</organism>
<dbReference type="AlphaFoldDB" id="A0A9W6R4C1"/>
<evidence type="ECO:0000259" key="2">
    <source>
        <dbReference type="SMART" id="SM00226"/>
    </source>
</evidence>
<dbReference type="SUPFAM" id="SSF52788">
    <property type="entry name" value="Phosphotyrosine protein phosphatases I"/>
    <property type="match status" value="1"/>
</dbReference>
<dbReference type="Gene3D" id="3.40.50.2300">
    <property type="match status" value="1"/>
</dbReference>
<dbReference type="InterPro" id="IPR023485">
    <property type="entry name" value="Ptyr_pPase"/>
</dbReference>
<sequence length="220" mass="23979">MIPNLVQHSTYRILFVCTGGVCRSAFAEILARHLLRERLGVVNASRFIVASAGTEAVPGATMHPFTRAELARWGMAGVAGEFSARTLDADTVAGADLVLTAERQHRKLAVELQPSALRTTFCLRELVRLLEGVGPRTLPDDPVERARAAAAAARRLRGTSRYVSPEEDAIPDPITLGPAAHRDAARMIAESLRHFVALLGSSRNTRRTLSNRIPRIDSIR</sequence>
<reference evidence="3" key="1">
    <citation type="submission" date="2023-03" db="EMBL/GenBank/DDBJ databases">
        <title>Amycolatopsis taiwanensis NBRC 103393.</title>
        <authorList>
            <person name="Ichikawa N."/>
            <person name="Sato H."/>
            <person name="Tonouchi N."/>
        </authorList>
    </citation>
    <scope>NUCLEOTIDE SEQUENCE</scope>
    <source>
        <strain evidence="3">NBRC 103393</strain>
    </source>
</reference>
<dbReference type="EC" id="3.1.3.48" evidence="1"/>
<dbReference type="Pfam" id="PF01451">
    <property type="entry name" value="LMWPc"/>
    <property type="match status" value="1"/>
</dbReference>